<gene>
    <name evidence="1" type="ORF">SAMN04488557_2941</name>
</gene>
<dbReference type="Proteomes" id="UP000199423">
    <property type="component" value="Unassembled WGS sequence"/>
</dbReference>
<dbReference type="RefSeq" id="WP_143117836.1">
    <property type="nucleotide sequence ID" value="NZ_FPCH01000003.1"/>
</dbReference>
<dbReference type="EMBL" id="FPCH01000003">
    <property type="protein sequence ID" value="SFV36999.1"/>
    <property type="molecule type" value="Genomic_DNA"/>
</dbReference>
<keyword evidence="2" id="KW-1185">Reference proteome</keyword>
<dbReference type="AlphaFoldDB" id="A0A1I7NQP8"/>
<accession>A0A1I7NQP8</accession>
<dbReference type="OrthoDB" id="5289737at2"/>
<evidence type="ECO:0000313" key="2">
    <source>
        <dbReference type="Proteomes" id="UP000199423"/>
    </source>
</evidence>
<protein>
    <submittedName>
        <fullName evidence="1">Uncharacterized protein</fullName>
    </submittedName>
</protein>
<organism evidence="1 2">
    <name type="scientific">Hyphomicrobium facile</name>
    <dbReference type="NCBI Taxonomy" id="51670"/>
    <lineage>
        <taxon>Bacteria</taxon>
        <taxon>Pseudomonadati</taxon>
        <taxon>Pseudomonadota</taxon>
        <taxon>Alphaproteobacteria</taxon>
        <taxon>Hyphomicrobiales</taxon>
        <taxon>Hyphomicrobiaceae</taxon>
        <taxon>Hyphomicrobium</taxon>
    </lineage>
</organism>
<proteinExistence type="predicted"/>
<sequence>MMDLEVETPAAWSVGLTAQRDGLEIHAVNSQSEVILEGWFPIETGLAIVCGRPSSLIAIDEETLPMSIVSDLAYLGHSVVVVPPTTDFWNRPSSRRRAKDIHDIGVTLLEVMN</sequence>
<reference evidence="2" key="1">
    <citation type="submission" date="2016-10" db="EMBL/GenBank/DDBJ databases">
        <authorList>
            <person name="Varghese N."/>
            <person name="Submissions S."/>
        </authorList>
    </citation>
    <scope>NUCLEOTIDE SEQUENCE [LARGE SCALE GENOMIC DNA]</scope>
    <source>
        <strain evidence="2">DSM 1565</strain>
    </source>
</reference>
<name>A0A1I7NQP8_9HYPH</name>
<evidence type="ECO:0000313" key="1">
    <source>
        <dbReference type="EMBL" id="SFV36999.1"/>
    </source>
</evidence>
<dbReference type="STRING" id="51670.SAMN04488557_2941"/>